<dbReference type="InterPro" id="IPR051836">
    <property type="entry name" value="Kremen_rcpt"/>
</dbReference>
<evidence type="ECO:0000256" key="1">
    <source>
        <dbReference type="ARBA" id="ARBA00004167"/>
    </source>
</evidence>
<evidence type="ECO:0000313" key="9">
    <source>
        <dbReference type="EMBL" id="KAH7118765.1"/>
    </source>
</evidence>
<dbReference type="SMART" id="SM00321">
    <property type="entry name" value="WSC"/>
    <property type="match status" value="2"/>
</dbReference>
<evidence type="ECO:0000256" key="7">
    <source>
        <dbReference type="SAM" id="MobiDB-lite"/>
    </source>
</evidence>
<name>A0A9P9DG16_9PLEO</name>
<keyword evidence="2" id="KW-0812">Transmembrane</keyword>
<evidence type="ECO:0000256" key="4">
    <source>
        <dbReference type="ARBA" id="ARBA00022989"/>
    </source>
</evidence>
<reference evidence="9" key="1">
    <citation type="journal article" date="2021" name="Nat. Commun.">
        <title>Genetic determinants of endophytism in the Arabidopsis root mycobiome.</title>
        <authorList>
            <person name="Mesny F."/>
            <person name="Miyauchi S."/>
            <person name="Thiergart T."/>
            <person name="Pickel B."/>
            <person name="Atanasova L."/>
            <person name="Karlsson M."/>
            <person name="Huettel B."/>
            <person name="Barry K.W."/>
            <person name="Haridas S."/>
            <person name="Chen C."/>
            <person name="Bauer D."/>
            <person name="Andreopoulos W."/>
            <person name="Pangilinan J."/>
            <person name="LaButti K."/>
            <person name="Riley R."/>
            <person name="Lipzen A."/>
            <person name="Clum A."/>
            <person name="Drula E."/>
            <person name="Henrissat B."/>
            <person name="Kohler A."/>
            <person name="Grigoriev I.V."/>
            <person name="Martin F.M."/>
            <person name="Hacquard S."/>
        </authorList>
    </citation>
    <scope>NUCLEOTIDE SEQUENCE</scope>
    <source>
        <strain evidence="9">MPI-CAGE-CH-0243</strain>
    </source>
</reference>
<comment type="caution">
    <text evidence="9">The sequence shown here is derived from an EMBL/GenBank/DDBJ whole genome shotgun (WGS) entry which is preliminary data.</text>
</comment>
<dbReference type="PANTHER" id="PTHR24269">
    <property type="entry name" value="KREMEN PROTEIN"/>
    <property type="match status" value="1"/>
</dbReference>
<evidence type="ECO:0000256" key="5">
    <source>
        <dbReference type="ARBA" id="ARBA00023136"/>
    </source>
</evidence>
<evidence type="ECO:0000256" key="2">
    <source>
        <dbReference type="ARBA" id="ARBA00022692"/>
    </source>
</evidence>
<keyword evidence="5" id="KW-0472">Membrane</keyword>
<gene>
    <name evidence="9" type="ORF">B0J11DRAFT_591181</name>
</gene>
<protein>
    <submittedName>
        <fullName evidence="9">WSC domain-containing protein</fullName>
    </submittedName>
</protein>
<evidence type="ECO:0000256" key="6">
    <source>
        <dbReference type="ARBA" id="ARBA00023180"/>
    </source>
</evidence>
<feature type="region of interest" description="Disordered" evidence="7">
    <location>
        <begin position="500"/>
        <end position="533"/>
    </location>
</feature>
<evidence type="ECO:0000259" key="8">
    <source>
        <dbReference type="PROSITE" id="PS51212"/>
    </source>
</evidence>
<accession>A0A9P9DG16</accession>
<keyword evidence="4" id="KW-1133">Transmembrane helix</keyword>
<dbReference type="PROSITE" id="PS51212">
    <property type="entry name" value="WSC"/>
    <property type="match status" value="2"/>
</dbReference>
<evidence type="ECO:0000256" key="3">
    <source>
        <dbReference type="ARBA" id="ARBA00022729"/>
    </source>
</evidence>
<feature type="compositionally biased region" description="Low complexity" evidence="7">
    <location>
        <begin position="344"/>
        <end position="375"/>
    </location>
</feature>
<feature type="domain" description="WSC" evidence="8">
    <location>
        <begin position="211"/>
        <end position="308"/>
    </location>
</feature>
<dbReference type="GO" id="GO:0005886">
    <property type="term" value="C:plasma membrane"/>
    <property type="evidence" value="ECO:0007669"/>
    <property type="project" value="TreeGrafter"/>
</dbReference>
<keyword evidence="6" id="KW-0325">Glycoprotein</keyword>
<comment type="subcellular location">
    <subcellularLocation>
        <location evidence="1">Membrane</location>
        <topology evidence="1">Single-pass membrane protein</topology>
    </subcellularLocation>
</comment>
<feature type="region of interest" description="Disordered" evidence="7">
    <location>
        <begin position="313"/>
        <end position="375"/>
    </location>
</feature>
<keyword evidence="3" id="KW-0732">Signal</keyword>
<evidence type="ECO:0000313" key="10">
    <source>
        <dbReference type="Proteomes" id="UP000700596"/>
    </source>
</evidence>
<proteinExistence type="predicted"/>
<feature type="domain" description="WSC" evidence="8">
    <location>
        <begin position="108"/>
        <end position="200"/>
    </location>
</feature>
<feature type="compositionally biased region" description="Low complexity" evidence="7">
    <location>
        <begin position="325"/>
        <end position="337"/>
    </location>
</feature>
<dbReference type="Proteomes" id="UP000700596">
    <property type="component" value="Unassembled WGS sequence"/>
</dbReference>
<dbReference type="OrthoDB" id="2019572at2759"/>
<organism evidence="9 10">
    <name type="scientific">Dendryphion nanum</name>
    <dbReference type="NCBI Taxonomy" id="256645"/>
    <lineage>
        <taxon>Eukaryota</taxon>
        <taxon>Fungi</taxon>
        <taxon>Dikarya</taxon>
        <taxon>Ascomycota</taxon>
        <taxon>Pezizomycotina</taxon>
        <taxon>Dothideomycetes</taxon>
        <taxon>Pleosporomycetidae</taxon>
        <taxon>Pleosporales</taxon>
        <taxon>Torulaceae</taxon>
        <taxon>Dendryphion</taxon>
    </lineage>
</organism>
<sequence>MDFSSHQVQRLSWELIKVIVNVRNFKCMVTCITVHEIPVSRQHVLKIIASPSYAPDNLNGPWGYIVPGLSRVMGSNNAIRILFSAAVLAGAATATKENQPPCPYPYTPFVYSGCFADARSARTLSYGPGVDYGTSTIETCTAACKGNGFKYAGLEYYGECFCGSTIAGSTAPEADCNLPCKGNQNQTCGGFDRLSIYQDPTFSATVANSGDYISLGCYTEGNGGRAFGTNLGSDILDPSKMTNELCKNACGSKGYPYAATEWSRECYCGIRIDNNATTAPTGDCKDICLGDSSQTCGGDQRLNVFLANSLLSSQPCGPPRPPGPSSASTVSSSTSTYTPPPPTSKTSSSTSSTTSSTPTSTTQPSKTSSTVSSTSTSWTRTWSSTLWTSSTISIPSNSYTPPPYTPTQSSKPPPAPTPSCICATPAPWSGTKCVANIPLPCVGCNENKSQRSQFPFKLFNHDDLSRCKSYKPTEPRNACFDACKTQWQWCRNYAETVKGKHHARHNHRHDKHGKHGKHGNKDKHNKNENKNENRRYEELKAQCDRQYSDCYKVNGDINGDGRCKADKQKQEWESKGWYDWLSRWLGQWGFRG</sequence>
<keyword evidence="10" id="KW-1185">Reference proteome</keyword>
<feature type="compositionally biased region" description="Basic residues" evidence="7">
    <location>
        <begin position="500"/>
        <end position="524"/>
    </location>
</feature>
<dbReference type="Pfam" id="PF01822">
    <property type="entry name" value="WSC"/>
    <property type="match status" value="2"/>
</dbReference>
<dbReference type="AlphaFoldDB" id="A0A9P9DG16"/>
<dbReference type="EMBL" id="JAGMWT010000012">
    <property type="protein sequence ID" value="KAH7118765.1"/>
    <property type="molecule type" value="Genomic_DNA"/>
</dbReference>
<dbReference type="PANTHER" id="PTHR24269:SF16">
    <property type="entry name" value="PROTEIN SLG1"/>
    <property type="match status" value="1"/>
</dbReference>
<dbReference type="InterPro" id="IPR002889">
    <property type="entry name" value="WSC_carb-bd"/>
</dbReference>